<dbReference type="PANTHER" id="PTHR24043:SF8">
    <property type="entry name" value="EGF-LIKE DOMAIN-CONTAINING PROTEIN"/>
    <property type="match status" value="1"/>
</dbReference>
<keyword evidence="4" id="KW-1015">Disulfide bond</keyword>
<dbReference type="Pfam" id="PF00754">
    <property type="entry name" value="F5_F8_type_C"/>
    <property type="match status" value="2"/>
</dbReference>
<protein>
    <recommendedName>
        <fullName evidence="8">Fucolectin tachylectin-4 pentraxin-1 domain-containing protein</fullName>
    </recommendedName>
</protein>
<dbReference type="GO" id="GO:0046872">
    <property type="term" value="F:metal ion binding"/>
    <property type="evidence" value="ECO:0007669"/>
    <property type="project" value="UniProtKB-KW"/>
</dbReference>
<keyword evidence="7" id="KW-0732">Signal</keyword>
<feature type="domain" description="Fucolectin tachylectin-4 pentraxin-1" evidence="8">
    <location>
        <begin position="198"/>
        <end position="343"/>
    </location>
</feature>
<keyword evidence="6" id="KW-1133">Transmembrane helix</keyword>
<feature type="signal peptide" evidence="7">
    <location>
        <begin position="1"/>
        <end position="20"/>
    </location>
</feature>
<dbReference type="SUPFAM" id="SSF49785">
    <property type="entry name" value="Galactose-binding domain-like"/>
    <property type="match status" value="2"/>
</dbReference>
<keyword evidence="1" id="KW-0245">EGF-like domain</keyword>
<keyword evidence="10" id="KW-1185">Reference proteome</keyword>
<feature type="transmembrane region" description="Helical" evidence="6">
    <location>
        <begin position="568"/>
        <end position="592"/>
    </location>
</feature>
<evidence type="ECO:0000256" key="6">
    <source>
        <dbReference type="SAM" id="Phobius"/>
    </source>
</evidence>
<reference evidence="9" key="2">
    <citation type="journal article" date="2021" name="Genome Biol. Evol.">
        <title>Developing a high-quality reference genome for a parasitic bivalve with doubly uniparental inheritance (Bivalvia: Unionida).</title>
        <authorList>
            <person name="Smith C.H."/>
        </authorList>
    </citation>
    <scope>NUCLEOTIDE SEQUENCE</scope>
    <source>
        <strain evidence="9">CHS0354</strain>
        <tissue evidence="9">Mantle</tissue>
    </source>
</reference>
<dbReference type="InterPro" id="IPR042635">
    <property type="entry name" value="MEGF10/SREC1/2-like"/>
</dbReference>
<dbReference type="InterPro" id="IPR008979">
    <property type="entry name" value="Galactose-bd-like_sf"/>
</dbReference>
<sequence>MRKLLFLAVVSNFSTYCGQAQVCSKGPHDLLRFGPLCEYLCHCGAYQCDRETGECPQNVECDTGWMGSGCQYANIAYGATASSNHLLNTQNIVDGKGSTCPSWNQKSIDSVYVTIDFGREIKITEIHLVFSDSATVRPFRISVVGNDTMSVCSSVSNLNRKHTLVVKCDSPLYGQYVNITSEGQDAKLQVCEIKFPTGRNMAYEKPAYQSSLFEAWYPSQAVDGNTRSTSLSGTTCTHTLGTRDPWWILDLQAPIRILWFRIFNRMDDPIYDLLNKGMRNFRISLSEDNITFQEYYQDKSQYTPLVISHVLKPEVNARFVKIDLQGNDRIVTLCEVQVFGDCDKGRYGNCTQNCDYCPGKSCDKLTGFCQECQRGYFGNTCNESCDYCYQGDCSHDTGKCSICPKGKQGDKCEYDCKDFYFGMNCFSRCGNCLNGEVCDKVTGNCPRGCQDGWQEDNCDRECDDRFYGNCSTSCGKCATEKPCNKVSGLCENGACMDGWQTKKCDIPCDDHFYGNCSTECGACRDAAVCDKVNGSCPFGLCSEGWNGERCDTSPAEHQASNNLIEPSILGGSIVAAVAIIGIIISIVIIIIVKRRNMAPTMKQTHTNQMESISNNINSSAGIVDTSAKQTAETNLDTSKTYYNIEESSAENSLNTDNGISPRNYYEKLGDRMVTEEASYSTIEHSQIDTHGRKTSEITGDYDE</sequence>
<name>A0AAE0SHS2_9BIVA</name>
<proteinExistence type="predicted"/>
<keyword evidence="6" id="KW-0812">Transmembrane</keyword>
<evidence type="ECO:0000256" key="4">
    <source>
        <dbReference type="ARBA" id="ARBA00023157"/>
    </source>
</evidence>
<evidence type="ECO:0000256" key="2">
    <source>
        <dbReference type="ARBA" id="ARBA00022723"/>
    </source>
</evidence>
<comment type="caution">
    <text evidence="9">The sequence shown here is derived from an EMBL/GenBank/DDBJ whole genome shotgun (WGS) entry which is preliminary data.</text>
</comment>
<dbReference type="Gene3D" id="2.60.120.260">
    <property type="entry name" value="Galactose-binding domain-like"/>
    <property type="match status" value="2"/>
</dbReference>
<feature type="compositionally biased region" description="Basic and acidic residues" evidence="5">
    <location>
        <begin position="685"/>
        <end position="695"/>
    </location>
</feature>
<evidence type="ECO:0000256" key="3">
    <source>
        <dbReference type="ARBA" id="ARBA00022837"/>
    </source>
</evidence>
<dbReference type="Proteomes" id="UP001195483">
    <property type="component" value="Unassembled WGS sequence"/>
</dbReference>
<organism evidence="9 10">
    <name type="scientific">Potamilus streckersoni</name>
    <dbReference type="NCBI Taxonomy" id="2493646"/>
    <lineage>
        <taxon>Eukaryota</taxon>
        <taxon>Metazoa</taxon>
        <taxon>Spiralia</taxon>
        <taxon>Lophotrochozoa</taxon>
        <taxon>Mollusca</taxon>
        <taxon>Bivalvia</taxon>
        <taxon>Autobranchia</taxon>
        <taxon>Heteroconchia</taxon>
        <taxon>Palaeoheterodonta</taxon>
        <taxon>Unionida</taxon>
        <taxon>Unionoidea</taxon>
        <taxon>Unionidae</taxon>
        <taxon>Ambleminae</taxon>
        <taxon>Lampsilini</taxon>
        <taxon>Potamilus</taxon>
    </lineage>
</organism>
<keyword evidence="6" id="KW-0472">Membrane</keyword>
<dbReference type="PANTHER" id="PTHR24043">
    <property type="entry name" value="SCAVENGER RECEPTOR CLASS F"/>
    <property type="match status" value="1"/>
</dbReference>
<dbReference type="AlphaFoldDB" id="A0AAE0SHS2"/>
<feature type="chain" id="PRO_5042180660" description="Fucolectin tachylectin-4 pentraxin-1 domain-containing protein" evidence="7">
    <location>
        <begin position="21"/>
        <end position="703"/>
    </location>
</feature>
<evidence type="ECO:0000259" key="8">
    <source>
        <dbReference type="SMART" id="SM00607"/>
    </source>
</evidence>
<keyword evidence="2" id="KW-0479">Metal-binding</keyword>
<evidence type="ECO:0000256" key="1">
    <source>
        <dbReference type="ARBA" id="ARBA00022536"/>
    </source>
</evidence>
<evidence type="ECO:0000313" key="10">
    <source>
        <dbReference type="Proteomes" id="UP001195483"/>
    </source>
</evidence>
<gene>
    <name evidence="9" type="ORF">CHS0354_027125</name>
</gene>
<evidence type="ECO:0000256" key="7">
    <source>
        <dbReference type="SAM" id="SignalP"/>
    </source>
</evidence>
<dbReference type="SMART" id="SM00607">
    <property type="entry name" value="FTP"/>
    <property type="match status" value="1"/>
</dbReference>
<reference evidence="9" key="3">
    <citation type="submission" date="2023-05" db="EMBL/GenBank/DDBJ databases">
        <authorList>
            <person name="Smith C.H."/>
        </authorList>
    </citation>
    <scope>NUCLEOTIDE SEQUENCE</scope>
    <source>
        <strain evidence="9">CHS0354</strain>
        <tissue evidence="9">Mantle</tissue>
    </source>
</reference>
<dbReference type="EMBL" id="JAEAOA010001622">
    <property type="protein sequence ID" value="KAK3592251.1"/>
    <property type="molecule type" value="Genomic_DNA"/>
</dbReference>
<dbReference type="InterPro" id="IPR006585">
    <property type="entry name" value="FTP1"/>
</dbReference>
<accession>A0AAE0SHS2</accession>
<dbReference type="Gene3D" id="2.170.300.10">
    <property type="entry name" value="Tie2 ligand-binding domain superfamily"/>
    <property type="match status" value="2"/>
</dbReference>
<evidence type="ECO:0000313" key="9">
    <source>
        <dbReference type="EMBL" id="KAK3592251.1"/>
    </source>
</evidence>
<reference evidence="9" key="1">
    <citation type="journal article" date="2021" name="Genome Biol. Evol.">
        <title>A High-Quality Reference Genome for a Parasitic Bivalve with Doubly Uniparental Inheritance (Bivalvia: Unionida).</title>
        <authorList>
            <person name="Smith C.H."/>
        </authorList>
    </citation>
    <scope>NUCLEOTIDE SEQUENCE</scope>
    <source>
        <strain evidence="9">CHS0354</strain>
    </source>
</reference>
<evidence type="ECO:0000256" key="5">
    <source>
        <dbReference type="SAM" id="MobiDB-lite"/>
    </source>
</evidence>
<dbReference type="InterPro" id="IPR000421">
    <property type="entry name" value="FA58C"/>
</dbReference>
<feature type="region of interest" description="Disordered" evidence="5">
    <location>
        <begin position="680"/>
        <end position="703"/>
    </location>
</feature>
<dbReference type="GO" id="GO:0005044">
    <property type="term" value="F:scavenger receptor activity"/>
    <property type="evidence" value="ECO:0007669"/>
    <property type="project" value="InterPro"/>
</dbReference>
<keyword evidence="3" id="KW-0106">Calcium</keyword>